<sequence>MKSPPCFDSCWILRPSIHGAAISGMKHRNHDSFRQSIQVIDLSPQLVFVKPRLQVKKKKCGLVMIDKAFLSRRVLCFPFTPPALTNRLSQKKGGRELGRGTIDEIRDRNFM</sequence>
<keyword evidence="2" id="KW-1185">Reference proteome</keyword>
<evidence type="ECO:0000313" key="1">
    <source>
        <dbReference type="EMBL" id="RCI11229.1"/>
    </source>
</evidence>
<dbReference type="Proteomes" id="UP000253664">
    <property type="component" value="Unassembled WGS sequence"/>
</dbReference>
<organism evidence="1 2">
    <name type="scientific">Ophiocordyceps polyrhachis-furcata BCC 54312</name>
    <dbReference type="NCBI Taxonomy" id="1330021"/>
    <lineage>
        <taxon>Eukaryota</taxon>
        <taxon>Fungi</taxon>
        <taxon>Dikarya</taxon>
        <taxon>Ascomycota</taxon>
        <taxon>Pezizomycotina</taxon>
        <taxon>Sordariomycetes</taxon>
        <taxon>Hypocreomycetidae</taxon>
        <taxon>Hypocreales</taxon>
        <taxon>Ophiocordycipitaceae</taxon>
        <taxon>Ophiocordyceps</taxon>
    </lineage>
</organism>
<reference evidence="1 2" key="1">
    <citation type="journal article" date="2015" name="BMC Genomics">
        <title>Insights from the genome of Ophiocordyceps polyrhachis-furcata to pathogenicity and host specificity in insect fungi.</title>
        <authorList>
            <person name="Wichadakul D."/>
            <person name="Kobmoo N."/>
            <person name="Ingsriswang S."/>
            <person name="Tangphatsornruang S."/>
            <person name="Chantasingh D."/>
            <person name="Luangsa-ard J.J."/>
            <person name="Eurwilaichitr L."/>
        </authorList>
    </citation>
    <scope>NUCLEOTIDE SEQUENCE [LARGE SCALE GENOMIC DNA]</scope>
    <source>
        <strain evidence="1 2">BCC 54312</strain>
    </source>
</reference>
<dbReference type="EMBL" id="LKCN02000010">
    <property type="protein sequence ID" value="RCI11229.1"/>
    <property type="molecule type" value="Genomic_DNA"/>
</dbReference>
<comment type="caution">
    <text evidence="1">The sequence shown here is derived from an EMBL/GenBank/DDBJ whole genome shotgun (WGS) entry which is preliminary data.</text>
</comment>
<proteinExistence type="predicted"/>
<dbReference type="AlphaFoldDB" id="A0A367L9Y3"/>
<accession>A0A367L9Y3</accession>
<gene>
    <name evidence="1" type="ORF">L249_7760</name>
</gene>
<name>A0A367L9Y3_9HYPO</name>
<evidence type="ECO:0000313" key="2">
    <source>
        <dbReference type="Proteomes" id="UP000253664"/>
    </source>
</evidence>
<protein>
    <submittedName>
        <fullName evidence="1">Uncharacterized protein</fullName>
    </submittedName>
</protein>